<evidence type="ECO:0000313" key="1">
    <source>
        <dbReference type="EMBL" id="KAF5902510.1"/>
    </source>
</evidence>
<accession>A0A8J4UT05</accession>
<sequence>VHLIPESVAAQRSRLCWHNLPGNNGLMCPRICIEWEKHSPKSAVLYACSDACGAPSVFICPSQDTTISIILSALSLTVASNYVEVRTFGIGACLLAFISNCAYLSLIYYVQSGFLSTLILWFWACKTCN</sequence>
<proteinExistence type="predicted"/>
<dbReference type="AlphaFoldDB" id="A0A8J4UT05"/>
<name>A0A8J4UT05_CLAMG</name>
<protein>
    <submittedName>
        <fullName evidence="1">Uncharacterized protein</fullName>
    </submittedName>
</protein>
<keyword evidence="2" id="KW-1185">Reference proteome</keyword>
<evidence type="ECO:0000313" key="2">
    <source>
        <dbReference type="Proteomes" id="UP000727407"/>
    </source>
</evidence>
<reference evidence="1" key="1">
    <citation type="submission" date="2020-07" db="EMBL/GenBank/DDBJ databases">
        <title>Clarias magur genome sequencing, assembly and annotation.</title>
        <authorList>
            <person name="Kushwaha B."/>
            <person name="Kumar R."/>
            <person name="Das P."/>
            <person name="Joshi C.G."/>
            <person name="Kumar D."/>
            <person name="Nagpure N.S."/>
            <person name="Pandey M."/>
            <person name="Agarwal S."/>
            <person name="Srivastava S."/>
            <person name="Singh M."/>
            <person name="Sahoo L."/>
            <person name="Jayasankar P."/>
            <person name="Meher P.K."/>
            <person name="Koringa P.G."/>
            <person name="Iquebal M.A."/>
            <person name="Das S.P."/>
            <person name="Bit A."/>
            <person name="Patnaik S."/>
            <person name="Patel N."/>
            <person name="Shah T.M."/>
            <person name="Hinsu A."/>
            <person name="Jena J.K."/>
        </authorList>
    </citation>
    <scope>NUCLEOTIDE SEQUENCE</scope>
    <source>
        <strain evidence="1">CIFAMagur01</strain>
        <tissue evidence="1">Testis</tissue>
    </source>
</reference>
<comment type="caution">
    <text evidence="1">The sequence shown here is derived from an EMBL/GenBank/DDBJ whole genome shotgun (WGS) entry which is preliminary data.</text>
</comment>
<organism evidence="1 2">
    <name type="scientific">Clarias magur</name>
    <name type="common">Asian catfish</name>
    <name type="synonym">Macropteronotus magur</name>
    <dbReference type="NCBI Taxonomy" id="1594786"/>
    <lineage>
        <taxon>Eukaryota</taxon>
        <taxon>Metazoa</taxon>
        <taxon>Chordata</taxon>
        <taxon>Craniata</taxon>
        <taxon>Vertebrata</taxon>
        <taxon>Euteleostomi</taxon>
        <taxon>Actinopterygii</taxon>
        <taxon>Neopterygii</taxon>
        <taxon>Teleostei</taxon>
        <taxon>Ostariophysi</taxon>
        <taxon>Siluriformes</taxon>
        <taxon>Clariidae</taxon>
        <taxon>Clarias</taxon>
    </lineage>
</organism>
<feature type="non-terminal residue" evidence="1">
    <location>
        <position position="1"/>
    </location>
</feature>
<gene>
    <name evidence="1" type="ORF">DAT39_007781</name>
</gene>
<dbReference type="EMBL" id="QNUK01000088">
    <property type="protein sequence ID" value="KAF5902510.1"/>
    <property type="molecule type" value="Genomic_DNA"/>
</dbReference>
<dbReference type="Proteomes" id="UP000727407">
    <property type="component" value="Unassembled WGS sequence"/>
</dbReference>